<organism evidence="6 7">
    <name type="scientific">Prorocentrum cordatum</name>
    <dbReference type="NCBI Taxonomy" id="2364126"/>
    <lineage>
        <taxon>Eukaryota</taxon>
        <taxon>Sar</taxon>
        <taxon>Alveolata</taxon>
        <taxon>Dinophyceae</taxon>
        <taxon>Prorocentrales</taxon>
        <taxon>Prorocentraceae</taxon>
        <taxon>Prorocentrum</taxon>
    </lineage>
</organism>
<protein>
    <recommendedName>
        <fullName evidence="8">ANK_REP_REGION domain-containing protein</fullName>
    </recommendedName>
</protein>
<evidence type="ECO:0000313" key="6">
    <source>
        <dbReference type="EMBL" id="CAK0909862.1"/>
    </source>
</evidence>
<sequence>EAPGARTEAAASTVKRLTPAPRPSLRRRGASGARASTAPSAPTAGAGGGLGLGSEADLPPRASDDERTELRAELLRPLAEAGPRCLVGGASLLVSSSGASVDALDAALEVQDLRTRLASMERQYREVASQLEASRHNHYLALRGTAAHEEAAQMRPVREPAAPALVCQGARPVSQRAPQRGRAEKLDANGLPLSLDPTRVPFCLNYLKRQLVQCQRDLRQSQAEIREQRGELDACHAECREQRQELEASRQELAACQALLRDVSSRSHSVQDARQRDFDRALQEQRREVQQLRELQSQQLREHELELQELRQQLQQQCGRQLQPRPAPHPGERRGRPQEQHQVQPQQQASEEDRPPAAAPPPGGVGSDAPAPERPRPTAPSPRRSTSEPVLVDGAAPASSGSAPARPPLPGGPLQRDFAAPAAAAEPPAPPAHVAAAQPTEADVRGGRTREVCFVDALEEEEEADDDDEEEEEEEEEEEKEEEKSHEEDAGKSSQSLGKASPWSKVRGIAADAAHQKLQGRRSQAAKHASEAAIMERGLASLMARWQAAGQAHQEPASLTTQRFFEVVESCLRGMEFSQRVTELMDMQGPDESHAREEEEQDVSAVMLKQYDAAFQSAGGQEKAEPYFDRVNRLCRLLREARPIERGRQDCSYEILGMSALYSATATPQLKLMREVRRIALESGGAALCPDLKGRDRARAKALTKYGNDTACLTDLMRASIVYPDIDSLYEAFVDILDDDLHRYRTDWHLVEVTDRFQKVRDGYRDISMLFRADGMVGEVQLHVENIVNAKKGGGHAHYRKQRLVNELMFEACVLNFEVQVMKLASEFHSCAATVCDKNGRTAFHYSCQHGSNNAVRVLLVNKADPWKADSGGLLPFELAMVGGHFETMELVLNAMKEAQPCDPRQATRLVENGFLVWVDRRIHDDGQHAAPRPRASNPALALIAGVTKEPQQGSTRASWVRVGKLLMEVITEHKARKHLDTWFTKNAAAGNTLQVLATLEAGFDTWVKPGTPSAMDRAIEGGHVELVTKLGEWLEGNPGVRCLHVSSRESVHSHLKRAAQLADPAVATAALAARADPSHTKARAAGWRTPLMAFAAAGDLVMCKRLIEFRAQAAGYDGHGCSALDYARSLEQRHVEEYLKELDSFPEMPFRKASERGGREPLDLGMYVCGAVHDGCCGAISRVSTALAGAEEGSFKQSSISNECSTAASAPFRPRCCTSPCGQWARTARTPRRRSAPRCCWPAPTRPGTTAGGSRRCMRRRRWVTSACTSSFCRRCQRAARRSSRRRRARGRASPPGTCSTSAC</sequence>
<feature type="region of interest" description="Disordered" evidence="5">
    <location>
        <begin position="1"/>
        <end position="67"/>
    </location>
</feature>
<dbReference type="Gene3D" id="1.25.40.20">
    <property type="entry name" value="Ankyrin repeat-containing domain"/>
    <property type="match status" value="2"/>
</dbReference>
<feature type="region of interest" description="Disordered" evidence="5">
    <location>
        <begin position="316"/>
        <end position="502"/>
    </location>
</feature>
<dbReference type="Pfam" id="PF12796">
    <property type="entry name" value="Ank_2"/>
    <property type="match status" value="1"/>
</dbReference>
<dbReference type="SUPFAM" id="SSF48403">
    <property type="entry name" value="Ankyrin repeat"/>
    <property type="match status" value="1"/>
</dbReference>
<dbReference type="PROSITE" id="PS50297">
    <property type="entry name" value="ANK_REP_REGION"/>
    <property type="match status" value="1"/>
</dbReference>
<accession>A0ABN9YAV4</accession>
<dbReference type="PROSITE" id="PS50088">
    <property type="entry name" value="ANK_REPEAT"/>
    <property type="match status" value="1"/>
</dbReference>
<dbReference type="Proteomes" id="UP001189429">
    <property type="component" value="Unassembled WGS sequence"/>
</dbReference>
<feature type="repeat" description="ANK" evidence="3">
    <location>
        <begin position="839"/>
        <end position="871"/>
    </location>
</feature>
<keyword evidence="4" id="KW-0175">Coiled coil</keyword>
<dbReference type="EMBL" id="CAUYUJ010022281">
    <property type="protein sequence ID" value="CAK0909862.1"/>
    <property type="molecule type" value="Genomic_DNA"/>
</dbReference>
<evidence type="ECO:0000256" key="3">
    <source>
        <dbReference type="PROSITE-ProRule" id="PRU00023"/>
    </source>
</evidence>
<evidence type="ECO:0000313" key="7">
    <source>
        <dbReference type="Proteomes" id="UP001189429"/>
    </source>
</evidence>
<feature type="non-terminal residue" evidence="6">
    <location>
        <position position="1"/>
    </location>
</feature>
<evidence type="ECO:0000256" key="1">
    <source>
        <dbReference type="ARBA" id="ARBA00022737"/>
    </source>
</evidence>
<reference evidence="6" key="1">
    <citation type="submission" date="2023-10" db="EMBL/GenBank/DDBJ databases">
        <authorList>
            <person name="Chen Y."/>
            <person name="Shah S."/>
            <person name="Dougan E. K."/>
            <person name="Thang M."/>
            <person name="Chan C."/>
        </authorList>
    </citation>
    <scope>NUCLEOTIDE SEQUENCE [LARGE SCALE GENOMIC DNA]</scope>
</reference>
<proteinExistence type="predicted"/>
<evidence type="ECO:0008006" key="8">
    <source>
        <dbReference type="Google" id="ProtNLM"/>
    </source>
</evidence>
<comment type="caution">
    <text evidence="6">The sequence shown here is derived from an EMBL/GenBank/DDBJ whole genome shotgun (WGS) entry which is preliminary data.</text>
</comment>
<keyword evidence="1" id="KW-0677">Repeat</keyword>
<dbReference type="InterPro" id="IPR050776">
    <property type="entry name" value="Ank_Repeat/CDKN_Inhibitor"/>
</dbReference>
<feature type="compositionally biased region" description="Low complexity" evidence="5">
    <location>
        <begin position="30"/>
        <end position="44"/>
    </location>
</feature>
<keyword evidence="7" id="KW-1185">Reference proteome</keyword>
<feature type="compositionally biased region" description="Basic and acidic residues" evidence="5">
    <location>
        <begin position="442"/>
        <end position="453"/>
    </location>
</feature>
<keyword evidence="2 3" id="KW-0040">ANK repeat</keyword>
<gene>
    <name evidence="6" type="ORF">PCOR1329_LOCUS84175</name>
</gene>
<feature type="region of interest" description="Disordered" evidence="5">
    <location>
        <begin position="1285"/>
        <end position="1305"/>
    </location>
</feature>
<feature type="compositionally biased region" description="Basic and acidic residues" evidence="5">
    <location>
        <begin position="482"/>
        <end position="491"/>
    </location>
</feature>
<dbReference type="InterPro" id="IPR002110">
    <property type="entry name" value="Ankyrin_rpt"/>
</dbReference>
<evidence type="ECO:0000256" key="5">
    <source>
        <dbReference type="SAM" id="MobiDB-lite"/>
    </source>
</evidence>
<feature type="compositionally biased region" description="Low complexity" evidence="5">
    <location>
        <begin position="381"/>
        <end position="404"/>
    </location>
</feature>
<name>A0ABN9YAV4_9DINO</name>
<feature type="compositionally biased region" description="Low complexity" evidence="5">
    <location>
        <begin position="419"/>
        <end position="439"/>
    </location>
</feature>
<dbReference type="PANTHER" id="PTHR24201">
    <property type="entry name" value="ANK_REP_REGION DOMAIN-CONTAINING PROTEIN"/>
    <property type="match status" value="1"/>
</dbReference>
<evidence type="ECO:0000256" key="2">
    <source>
        <dbReference type="ARBA" id="ARBA00023043"/>
    </source>
</evidence>
<dbReference type="SMART" id="SM00248">
    <property type="entry name" value="ANK"/>
    <property type="match status" value="3"/>
</dbReference>
<feature type="compositionally biased region" description="Basic and acidic residues" evidence="5">
    <location>
        <begin position="330"/>
        <end position="339"/>
    </location>
</feature>
<feature type="compositionally biased region" description="Acidic residues" evidence="5">
    <location>
        <begin position="457"/>
        <end position="481"/>
    </location>
</feature>
<dbReference type="InterPro" id="IPR036770">
    <property type="entry name" value="Ankyrin_rpt-contain_sf"/>
</dbReference>
<feature type="coiled-coil region" evidence="4">
    <location>
        <begin position="103"/>
        <end position="137"/>
    </location>
</feature>
<evidence type="ECO:0000256" key="4">
    <source>
        <dbReference type="SAM" id="Coils"/>
    </source>
</evidence>